<feature type="signal peptide" evidence="2">
    <location>
        <begin position="1"/>
        <end position="19"/>
    </location>
</feature>
<dbReference type="EMBL" id="JAGKQQ010000001">
    <property type="protein sequence ID" value="MBP3959710.1"/>
    <property type="molecule type" value="Genomic_DNA"/>
</dbReference>
<evidence type="ECO:0000256" key="1">
    <source>
        <dbReference type="SAM" id="MobiDB-lite"/>
    </source>
</evidence>
<feature type="chain" id="PRO_5045324060" evidence="2">
    <location>
        <begin position="20"/>
        <end position="145"/>
    </location>
</feature>
<evidence type="ECO:0000313" key="4">
    <source>
        <dbReference type="Proteomes" id="UP000676565"/>
    </source>
</evidence>
<reference evidence="3 4" key="1">
    <citation type="submission" date="2021-04" db="EMBL/GenBank/DDBJ databases">
        <authorList>
            <person name="Ivanova A."/>
        </authorList>
    </citation>
    <scope>NUCLEOTIDE SEQUENCE [LARGE SCALE GENOMIC DNA]</scope>
    <source>
        <strain evidence="3 4">G18</strain>
    </source>
</reference>
<protein>
    <submittedName>
        <fullName evidence="3">TIGR03067 domain-containing protein</fullName>
    </submittedName>
</protein>
<keyword evidence="4" id="KW-1185">Reference proteome</keyword>
<organism evidence="3 4">
    <name type="scientific">Gemmata palustris</name>
    <dbReference type="NCBI Taxonomy" id="2822762"/>
    <lineage>
        <taxon>Bacteria</taxon>
        <taxon>Pseudomonadati</taxon>
        <taxon>Planctomycetota</taxon>
        <taxon>Planctomycetia</taxon>
        <taxon>Gemmatales</taxon>
        <taxon>Gemmataceae</taxon>
        <taxon>Gemmata</taxon>
    </lineage>
</organism>
<dbReference type="NCBIfam" id="TIGR03067">
    <property type="entry name" value="Planc_TIGR03067"/>
    <property type="match status" value="1"/>
</dbReference>
<dbReference type="RefSeq" id="WP_210660462.1">
    <property type="nucleotide sequence ID" value="NZ_JAGKQQ010000001.1"/>
</dbReference>
<gene>
    <name evidence="3" type="ORF">J8F10_31065</name>
</gene>
<name>A0ABS5C152_9BACT</name>
<sequence length="145" mass="15938">MRPLVAVVVLALAGFATRAADEPKDAAKKLEGTYEVVDVLVGGKPDAKKDEVKVFEIKDGEIIIKMENRNEVAKFTLDPSKKPAHIDLTAKNDMKVEGIYEVKETDKGLELTIAFTRGGNGKGERPKDFKGQGEDDTVIKLLRKK</sequence>
<evidence type="ECO:0000313" key="3">
    <source>
        <dbReference type="EMBL" id="MBP3959710.1"/>
    </source>
</evidence>
<keyword evidence="2" id="KW-0732">Signal</keyword>
<accession>A0ABS5C152</accession>
<proteinExistence type="predicted"/>
<feature type="compositionally biased region" description="Basic and acidic residues" evidence="1">
    <location>
        <begin position="122"/>
        <end position="133"/>
    </location>
</feature>
<comment type="caution">
    <text evidence="3">The sequence shown here is derived from an EMBL/GenBank/DDBJ whole genome shotgun (WGS) entry which is preliminary data.</text>
</comment>
<dbReference type="InterPro" id="IPR017504">
    <property type="entry name" value="CHP03067_Planctomycetes"/>
</dbReference>
<dbReference type="Proteomes" id="UP000676565">
    <property type="component" value="Unassembled WGS sequence"/>
</dbReference>
<feature type="region of interest" description="Disordered" evidence="1">
    <location>
        <begin position="117"/>
        <end position="136"/>
    </location>
</feature>
<evidence type="ECO:0000256" key="2">
    <source>
        <dbReference type="SAM" id="SignalP"/>
    </source>
</evidence>